<dbReference type="EMBL" id="JYNV01000213">
    <property type="protein sequence ID" value="KZM22496.1"/>
    <property type="molecule type" value="Genomic_DNA"/>
</dbReference>
<dbReference type="AlphaFoldDB" id="A0A163CIW4"/>
<reference evidence="1 2" key="1">
    <citation type="journal article" date="2016" name="Sci. Rep.">
        <title>Draft genome sequencing and secretome analysis of fungal phytopathogen Ascochyta rabiei provides insight into the necrotrophic effector repertoire.</title>
        <authorList>
            <person name="Verma S."/>
            <person name="Gazara R.K."/>
            <person name="Nizam S."/>
            <person name="Parween S."/>
            <person name="Chattopadhyay D."/>
            <person name="Verma P.K."/>
        </authorList>
    </citation>
    <scope>NUCLEOTIDE SEQUENCE [LARGE SCALE GENOMIC DNA]</scope>
    <source>
        <strain evidence="1 2">ArDII</strain>
    </source>
</reference>
<sequence length="281" mass="31992">MLDIIADETWVRRSLISSAPKTSPVCALDFSSVLLPILPDEIVTEIAAVIDEPEDLGHFRRVNKRFNAATKYVLGKRIANDFTVYPRHASMKALLTAVRDDGVAKYIRNITLLAEGLKQHEYGYIWAWEDLQIWAELTITENDIKTIHEINAAHANDVIENCDFIITGHYRSMLTTLLRLLPNLATITIRKLQPGEQIPGWSGTKLFKDLSFHHDRLDTRKILYGDWQYDVTHRRITHYRDEFGDLICEPDAGPQASFVDDLKAAMSTSGTKARPVWHPVV</sequence>
<accession>A0A163CIW4</accession>
<proteinExistence type="predicted"/>
<dbReference type="OrthoDB" id="190265at2759"/>
<evidence type="ECO:0000313" key="1">
    <source>
        <dbReference type="EMBL" id="KZM22496.1"/>
    </source>
</evidence>
<dbReference type="Proteomes" id="UP000076837">
    <property type="component" value="Unassembled WGS sequence"/>
</dbReference>
<comment type="caution">
    <text evidence="1">The sequence shown here is derived from an EMBL/GenBank/DDBJ whole genome shotgun (WGS) entry which is preliminary data.</text>
</comment>
<evidence type="ECO:0000313" key="2">
    <source>
        <dbReference type="Proteomes" id="UP000076837"/>
    </source>
</evidence>
<name>A0A163CIW4_DIDRA</name>
<organism evidence="1 2">
    <name type="scientific">Didymella rabiei</name>
    <name type="common">Chickpea ascochyta blight fungus</name>
    <name type="synonym">Mycosphaerella rabiei</name>
    <dbReference type="NCBI Taxonomy" id="5454"/>
    <lineage>
        <taxon>Eukaryota</taxon>
        <taxon>Fungi</taxon>
        <taxon>Dikarya</taxon>
        <taxon>Ascomycota</taxon>
        <taxon>Pezizomycotina</taxon>
        <taxon>Dothideomycetes</taxon>
        <taxon>Pleosporomycetidae</taxon>
        <taxon>Pleosporales</taxon>
        <taxon>Pleosporineae</taxon>
        <taxon>Didymellaceae</taxon>
        <taxon>Ascochyta</taxon>
    </lineage>
</organism>
<dbReference type="CDD" id="cd09917">
    <property type="entry name" value="F-box_SF"/>
    <property type="match status" value="1"/>
</dbReference>
<keyword evidence="2" id="KW-1185">Reference proteome</keyword>
<gene>
    <name evidence="1" type="ORF">ST47_g6409</name>
</gene>
<protein>
    <submittedName>
        <fullName evidence="1">Uncharacterized protein</fullName>
    </submittedName>
</protein>